<feature type="domain" description="Ppx/GppA phosphatase N-terminal" evidence="1">
    <location>
        <begin position="19"/>
        <end position="291"/>
    </location>
</feature>
<proteinExistence type="predicted"/>
<dbReference type="Pfam" id="PF02541">
    <property type="entry name" value="Ppx-GppA"/>
    <property type="match status" value="1"/>
</dbReference>
<name>A0ABX6TFD4_9SPHN</name>
<evidence type="ECO:0000313" key="3">
    <source>
        <dbReference type="EMBL" id="QNP46308.1"/>
    </source>
</evidence>
<dbReference type="RefSeq" id="WP_187709261.1">
    <property type="nucleotide sequence ID" value="NZ_CP060782.1"/>
</dbReference>
<protein>
    <submittedName>
        <fullName evidence="3">Ppx/GppA family phosphatase</fullName>
    </submittedName>
</protein>
<gene>
    <name evidence="3" type="ORF">H9L14_03640</name>
</gene>
<dbReference type="InterPro" id="IPR043129">
    <property type="entry name" value="ATPase_NBD"/>
</dbReference>
<reference evidence="3 4" key="1">
    <citation type="submission" date="2020-08" db="EMBL/GenBank/DDBJ databases">
        <title>Genome sequence of Sphingomonas sediminicola KACC 15039T.</title>
        <authorList>
            <person name="Hyun D.-W."/>
            <person name="Bae J.-W."/>
        </authorList>
    </citation>
    <scope>NUCLEOTIDE SEQUENCE [LARGE SCALE GENOMIC DNA]</scope>
    <source>
        <strain evidence="3 4">KACC 15039</strain>
    </source>
</reference>
<organism evidence="3 4">
    <name type="scientific">Sphingomonas sediminicola</name>
    <dbReference type="NCBI Taxonomy" id="386874"/>
    <lineage>
        <taxon>Bacteria</taxon>
        <taxon>Pseudomonadati</taxon>
        <taxon>Pseudomonadota</taxon>
        <taxon>Alphaproteobacteria</taxon>
        <taxon>Sphingomonadales</taxon>
        <taxon>Sphingomonadaceae</taxon>
        <taxon>Sphingomonas</taxon>
    </lineage>
</organism>
<dbReference type="Gene3D" id="1.10.3210.10">
    <property type="entry name" value="Hypothetical protein af1432"/>
    <property type="match status" value="1"/>
</dbReference>
<dbReference type="Pfam" id="PF21697">
    <property type="entry name" value="Ppx_C"/>
    <property type="match status" value="1"/>
</dbReference>
<keyword evidence="4" id="KW-1185">Reference proteome</keyword>
<evidence type="ECO:0000259" key="2">
    <source>
        <dbReference type="Pfam" id="PF21697"/>
    </source>
</evidence>
<dbReference type="Proteomes" id="UP000516105">
    <property type="component" value="Chromosome"/>
</dbReference>
<accession>A0ABX6TFD4</accession>
<evidence type="ECO:0000313" key="4">
    <source>
        <dbReference type="Proteomes" id="UP000516105"/>
    </source>
</evidence>
<feature type="domain" description="Exopolyphosphatase C-terminal" evidence="2">
    <location>
        <begin position="337"/>
        <end position="476"/>
    </location>
</feature>
<dbReference type="PANTHER" id="PTHR30005">
    <property type="entry name" value="EXOPOLYPHOSPHATASE"/>
    <property type="match status" value="1"/>
</dbReference>
<dbReference type="CDD" id="cd24052">
    <property type="entry name" value="ASKHA_NBD_HpPPX-GppA-like"/>
    <property type="match status" value="1"/>
</dbReference>
<dbReference type="EMBL" id="CP060782">
    <property type="protein sequence ID" value="QNP46308.1"/>
    <property type="molecule type" value="Genomic_DNA"/>
</dbReference>
<dbReference type="InterPro" id="IPR048951">
    <property type="entry name" value="Ppx_C"/>
</dbReference>
<sequence>MARKPVAVVDIGSNSVRLVVYSGRQRAPTPIFNEKVMAGLGAGLRDDGNLSDDSERKALAALSRYKLLLRHMGVKDARVVATAAVRDAGNGPDFVREVEKLGLKCEIVSALDEARYSGLGVLSAFPGASGVVGDLGGGSLELTEVGDGETGHATSLPLGVLRVGLGKSGEQAARDVLRRGIKDAGLLKSARDKPFYMVGGSWRALAKMDMITTDFPLPAMHHYRMKPERAAELRKLADLATIFEGGLSSARLASAPVAAMLLEQIVRTLEPSELIVSAFGLREGLLYSQLDEKMRQLDPLVEAARDAGGGERRFGEHGGLLHEWISPLFDDPPKLKRLNLASCLLADVAWQAAPMFRADRGVEMALHGDWTAVDAPGRVIMAQALSSNFGRERLPDSRLTQLCKPEQLERAHCWGLAMRLGQRISGGVASVLEKTSLNLSRTAVTLCVPHREESLAGDAVRRRLQRLADALDRKAEVAAFI</sequence>
<dbReference type="InterPro" id="IPR003695">
    <property type="entry name" value="Ppx_GppA_N"/>
</dbReference>
<dbReference type="SUPFAM" id="SSF53067">
    <property type="entry name" value="Actin-like ATPase domain"/>
    <property type="match status" value="2"/>
</dbReference>
<dbReference type="PANTHER" id="PTHR30005:SF0">
    <property type="entry name" value="RETROGRADE REGULATION PROTEIN 2"/>
    <property type="match status" value="1"/>
</dbReference>
<dbReference type="Gene3D" id="3.30.420.40">
    <property type="match status" value="1"/>
</dbReference>
<evidence type="ECO:0000259" key="1">
    <source>
        <dbReference type="Pfam" id="PF02541"/>
    </source>
</evidence>
<dbReference type="InterPro" id="IPR050273">
    <property type="entry name" value="GppA/Ppx_hydrolase"/>
</dbReference>
<dbReference type="Gene3D" id="3.30.420.150">
    <property type="entry name" value="Exopolyphosphatase. Domain 2"/>
    <property type="match status" value="1"/>
</dbReference>